<dbReference type="NCBIfam" id="TIGR04085">
    <property type="entry name" value="rSAM_more_4Fe4S"/>
    <property type="match status" value="1"/>
</dbReference>
<dbReference type="RefSeq" id="WP_158631256.1">
    <property type="nucleotide sequence ID" value="NZ_CP076130.1"/>
</dbReference>
<evidence type="ECO:0000256" key="3">
    <source>
        <dbReference type="ARBA" id="ARBA00022723"/>
    </source>
</evidence>
<dbReference type="PANTHER" id="PTHR43273:SF3">
    <property type="entry name" value="ANAEROBIC SULFATASE-MATURATING ENZYME HOMOLOG ASLB-RELATED"/>
    <property type="match status" value="1"/>
</dbReference>
<evidence type="ECO:0000256" key="1">
    <source>
        <dbReference type="ARBA" id="ARBA00001966"/>
    </source>
</evidence>
<dbReference type="InterPro" id="IPR023885">
    <property type="entry name" value="4Fe4S-binding_SPASM_dom"/>
</dbReference>
<keyword evidence="4" id="KW-0408">Iron</keyword>
<accession>A0ABX8H5G8</accession>
<comment type="similarity">
    <text evidence="6">Belongs to the radical SAM superfamily. Anaerobic sulfatase-maturating enzyme family.</text>
</comment>
<gene>
    <name evidence="8" type="ORF">KM029_24760</name>
</gene>
<dbReference type="Proteomes" id="UP000682802">
    <property type="component" value="Plasmid p1"/>
</dbReference>
<evidence type="ECO:0000259" key="7">
    <source>
        <dbReference type="Pfam" id="PF04055"/>
    </source>
</evidence>
<evidence type="ECO:0000256" key="6">
    <source>
        <dbReference type="ARBA" id="ARBA00023601"/>
    </source>
</evidence>
<feature type="domain" description="Radical SAM core" evidence="7">
    <location>
        <begin position="62"/>
        <end position="209"/>
    </location>
</feature>
<dbReference type="Gene3D" id="3.20.20.70">
    <property type="entry name" value="Aldolase class I"/>
    <property type="match status" value="1"/>
</dbReference>
<dbReference type="SFLD" id="SFLDS00029">
    <property type="entry name" value="Radical_SAM"/>
    <property type="match status" value="1"/>
</dbReference>
<reference evidence="8 9" key="1">
    <citation type="submission" date="2021-05" db="EMBL/GenBank/DDBJ databases">
        <title>Comparative genomic studies on the polysaccharide-degrading batcterial strains of the Flammeovirga genus.</title>
        <authorList>
            <person name="Zewei F."/>
            <person name="Zheng Z."/>
            <person name="Yu L."/>
            <person name="Ruyue G."/>
            <person name="Yanhong M."/>
            <person name="Yuanyuan C."/>
            <person name="Jingyan G."/>
            <person name="Wenjun H."/>
        </authorList>
    </citation>
    <scope>NUCLEOTIDE SEQUENCE [LARGE SCALE GENOMIC DNA]</scope>
    <source>
        <strain evidence="8 9">YS10</strain>
        <plasmid evidence="8 9">p1</plasmid>
    </source>
</reference>
<keyword evidence="5" id="KW-0411">Iron-sulfur</keyword>
<evidence type="ECO:0000256" key="5">
    <source>
        <dbReference type="ARBA" id="ARBA00023014"/>
    </source>
</evidence>
<sequence>MKELLISAQNEGITKLKDFHPSFYNYLIEEEFIIEDELDELQKVKDLSYKIDNTEENFVLTINPTMNCNFKCWYCYESHINDSKLGFNIIDSIKKLIDNLLKKEKLKHITLSFFGGEPLLYFYQSVIPLIDYLVEKCIEYKKSQNISFTTNGYLINRKFIKYFIQKGLFISLQITLDGYGEEHNKVRYVSKTKGSYNEIISNIHNLLEHDNFSVRARINYTADNINNCFKIIEDFSSLPNFKRKRLLFDFHRVWQDDQNDNISKTVDKNMSIIHQNGFKALSSYSVDNVKNSCYADKINSATINYNGDLFKCTARDFVTQNREGYLSKDGILIWENNSLERRMNAKFKNKPCLECKILPLCNGGCSQHAIEHIESGEEYCVYFGDIEEKNKIIYNKINEILDGN</sequence>
<dbReference type="SFLD" id="SFLDG01067">
    <property type="entry name" value="SPASM/twitch_domain_containing"/>
    <property type="match status" value="1"/>
</dbReference>
<evidence type="ECO:0000256" key="2">
    <source>
        <dbReference type="ARBA" id="ARBA00022691"/>
    </source>
</evidence>
<comment type="cofactor">
    <cofactor evidence="1">
        <name>[4Fe-4S] cluster</name>
        <dbReference type="ChEBI" id="CHEBI:49883"/>
    </cofactor>
</comment>
<name>A0ABX8H5G8_9BACT</name>
<evidence type="ECO:0000256" key="4">
    <source>
        <dbReference type="ARBA" id="ARBA00023004"/>
    </source>
</evidence>
<evidence type="ECO:0000313" key="9">
    <source>
        <dbReference type="Proteomes" id="UP000682802"/>
    </source>
</evidence>
<keyword evidence="9" id="KW-1185">Reference proteome</keyword>
<evidence type="ECO:0000313" key="8">
    <source>
        <dbReference type="EMBL" id="QWG10597.1"/>
    </source>
</evidence>
<keyword evidence="8" id="KW-0614">Plasmid</keyword>
<dbReference type="InterPro" id="IPR023867">
    <property type="entry name" value="Sulphatase_maturase_rSAM"/>
</dbReference>
<keyword evidence="3" id="KW-0479">Metal-binding</keyword>
<dbReference type="InterPro" id="IPR058240">
    <property type="entry name" value="rSAM_sf"/>
</dbReference>
<dbReference type="Pfam" id="PF04055">
    <property type="entry name" value="Radical_SAM"/>
    <property type="match status" value="1"/>
</dbReference>
<protein>
    <submittedName>
        <fullName evidence="8">Radical SAM protein</fullName>
    </submittedName>
</protein>
<dbReference type="InterPro" id="IPR013785">
    <property type="entry name" value="Aldolase_TIM"/>
</dbReference>
<proteinExistence type="inferred from homology"/>
<dbReference type="PANTHER" id="PTHR43273">
    <property type="entry name" value="ANAEROBIC SULFATASE-MATURATING ENZYME HOMOLOG ASLB-RELATED"/>
    <property type="match status" value="1"/>
</dbReference>
<dbReference type="InterPro" id="IPR007197">
    <property type="entry name" value="rSAM"/>
</dbReference>
<geneLocation type="plasmid" evidence="8 9">
    <name>p1</name>
</geneLocation>
<dbReference type="EMBL" id="CP076130">
    <property type="protein sequence ID" value="QWG10597.1"/>
    <property type="molecule type" value="Genomic_DNA"/>
</dbReference>
<organism evidence="8 9">
    <name type="scientific">Flammeovirga kamogawensis</name>
    <dbReference type="NCBI Taxonomy" id="373891"/>
    <lineage>
        <taxon>Bacteria</taxon>
        <taxon>Pseudomonadati</taxon>
        <taxon>Bacteroidota</taxon>
        <taxon>Cytophagia</taxon>
        <taxon>Cytophagales</taxon>
        <taxon>Flammeovirgaceae</taxon>
        <taxon>Flammeovirga</taxon>
    </lineage>
</organism>
<keyword evidence="2" id="KW-0949">S-adenosyl-L-methionine</keyword>
<dbReference type="SUPFAM" id="SSF102114">
    <property type="entry name" value="Radical SAM enzymes"/>
    <property type="match status" value="1"/>
</dbReference>
<dbReference type="CDD" id="cd01335">
    <property type="entry name" value="Radical_SAM"/>
    <property type="match status" value="1"/>
</dbReference>